<evidence type="ECO:0000259" key="1">
    <source>
        <dbReference type="SMART" id="SM00382"/>
    </source>
</evidence>
<dbReference type="Proteomes" id="UP001231370">
    <property type="component" value="Unassembled WGS sequence"/>
</dbReference>
<gene>
    <name evidence="2" type="ORF">PJF56_15850</name>
</gene>
<evidence type="ECO:0000313" key="3">
    <source>
        <dbReference type="Proteomes" id="UP001231370"/>
    </source>
</evidence>
<name>A0ABT7BPX6_9CYAN</name>
<comment type="caution">
    <text evidence="2">The sequence shown here is derived from an EMBL/GenBank/DDBJ whole genome shotgun (WGS) entry which is preliminary data.</text>
</comment>
<dbReference type="Gene3D" id="3.40.50.300">
    <property type="entry name" value="P-loop containing nucleotide triphosphate hydrolases"/>
    <property type="match status" value="1"/>
</dbReference>
<sequence>MAMGVGRSLLKLSIGTGCAFMGLTCAPILTEAGSVLGPILASFLGNVAISTTANALDDLTAGQDPDRVSLQNQDLTKAVGKAIAAVITLAAKQHPGKTRQHLEKIAAQAKDNWVKIAQQELTQQRYPELREAKLDQFLTPEEYQLTQQGNLTATEWGDIFIRLNMAACKGGGFPIAAEVRQQVADLLHTTFPKALRETLKEDFAKDGKAFAGLTLQLLTGMQAQLSQLQASPGAVNAEEFSQILQQFQEVETQLRGNVTQQQAFFTDISGRIDSGFAEVCQRLGVMETQITQLLQGLESTLESLVAEIRSHFDAANPHLSLAEWRPIAELMLANRRALTANPAFKRVDVYVPLALVERRQTQQRKPGPSLENPEEWEREEEKMTPIAEDEFFNQVLRQGKSPQSQGRRIAVIGEPGSGKTTRLQAIADWILAENLGIPIWIELAQFTEPTLVNYLEKWLKLAGVAGAIASLQDHKEHLWLLMDGLDEMVARIEQPHVSQLLTGWVGLGRVIITCRVNVWEADRNAFSGFDVYRNLPFEAEQMETFIRQFFAQSDREQ</sequence>
<feature type="domain" description="AAA+ ATPase" evidence="1">
    <location>
        <begin position="405"/>
        <end position="537"/>
    </location>
</feature>
<accession>A0ABT7BPX6</accession>
<dbReference type="SMART" id="SM00382">
    <property type="entry name" value="AAA"/>
    <property type="match status" value="1"/>
</dbReference>
<reference evidence="2 3" key="1">
    <citation type="submission" date="2023-01" db="EMBL/GenBank/DDBJ databases">
        <title>Novel diversity within Roseofilum (Cyanobacteria; Desertifilaceae) from marine benthic mats with descriptions of four novel species.</title>
        <authorList>
            <person name="Wang Y."/>
            <person name="Berthold D.E."/>
            <person name="Hu J."/>
            <person name="Lefler F.W."/>
            <person name="Laughinghouse H.D. IV."/>
        </authorList>
    </citation>
    <scope>NUCLEOTIDE SEQUENCE [LARGE SCALE GENOMIC DNA]</scope>
    <source>
        <strain evidence="2 3">BLCC-M91</strain>
    </source>
</reference>
<evidence type="ECO:0000313" key="2">
    <source>
        <dbReference type="EMBL" id="MDJ1180338.1"/>
    </source>
</evidence>
<dbReference type="InterPro" id="IPR003593">
    <property type="entry name" value="AAA+_ATPase"/>
</dbReference>
<dbReference type="InterPro" id="IPR007111">
    <property type="entry name" value="NACHT_NTPase"/>
</dbReference>
<dbReference type="EMBL" id="JAQPOK010000118">
    <property type="protein sequence ID" value="MDJ1180338.1"/>
    <property type="molecule type" value="Genomic_DNA"/>
</dbReference>
<protein>
    <submittedName>
        <fullName evidence="2">NACHT domain-containing protein</fullName>
    </submittedName>
</protein>
<dbReference type="InterPro" id="IPR027417">
    <property type="entry name" value="P-loop_NTPase"/>
</dbReference>
<proteinExistence type="predicted"/>
<dbReference type="SUPFAM" id="SSF52540">
    <property type="entry name" value="P-loop containing nucleoside triphosphate hydrolases"/>
    <property type="match status" value="1"/>
</dbReference>
<keyword evidence="3" id="KW-1185">Reference proteome</keyword>
<organism evidence="2 3">
    <name type="scientific">Roseofilum halophilum BLCC-M91</name>
    <dbReference type="NCBI Taxonomy" id="3022259"/>
    <lineage>
        <taxon>Bacteria</taxon>
        <taxon>Bacillati</taxon>
        <taxon>Cyanobacteriota</taxon>
        <taxon>Cyanophyceae</taxon>
        <taxon>Desertifilales</taxon>
        <taxon>Desertifilaceae</taxon>
        <taxon>Roseofilum</taxon>
        <taxon>Roseofilum halophilum</taxon>
    </lineage>
</organism>
<dbReference type="Pfam" id="PF05729">
    <property type="entry name" value="NACHT"/>
    <property type="match status" value="1"/>
</dbReference>